<dbReference type="RefSeq" id="WP_249860558.1">
    <property type="nucleotide sequence ID" value="NZ_CP027059.1"/>
</dbReference>
<gene>
    <name evidence="2" type="ORF">SK3146_04089</name>
</gene>
<feature type="domain" description="Copper amine oxidase-like N-terminal" evidence="1">
    <location>
        <begin position="23"/>
        <end position="72"/>
    </location>
</feature>
<reference evidence="2" key="1">
    <citation type="submission" date="2018-02" db="EMBL/GenBank/DDBJ databases">
        <authorList>
            <person name="Kim S.-K."/>
            <person name="Jung H.-I."/>
            <person name="Lee S.-W."/>
        </authorList>
    </citation>
    <scope>NUCLEOTIDE SEQUENCE</scope>
    <source>
        <strain evidence="2">SK3146</strain>
    </source>
</reference>
<evidence type="ECO:0000313" key="3">
    <source>
        <dbReference type="Proteomes" id="UP001057134"/>
    </source>
</evidence>
<dbReference type="InterPro" id="IPR036582">
    <property type="entry name" value="Mao_N_sf"/>
</dbReference>
<sequence>MAAAVSASDSIRATIFPVNFDINGQTRQLDGEYSVLNYNGHIYTPVRFIAESLGAVIDYDADKKQVWIKQGDLALYDRNFSGFYVGNLIAVKEGTRTKVTGQMKVQTLLEEENAVEASLTFYNNKSEVIGIAGISSPSLGRNVQTFESYADGDITGYTTVTLNINAINGRVIGENTSLNDTKIPLTQILNNDFNHIARIEIRYMDRSLLEIKDSDVIDDIAARLKSVELLTALHQDKTAGWMYYMDIYTGEEKVRYINTLQLNGRRYLHSSATDSLDAFILSLQK</sequence>
<evidence type="ECO:0000313" key="2">
    <source>
        <dbReference type="EMBL" id="UQZ84834.1"/>
    </source>
</evidence>
<dbReference type="SUPFAM" id="SSF55383">
    <property type="entry name" value="Copper amine oxidase, domain N"/>
    <property type="match status" value="1"/>
</dbReference>
<evidence type="ECO:0000259" key="1">
    <source>
        <dbReference type="Pfam" id="PF07833"/>
    </source>
</evidence>
<name>A0ABY4RQQ9_9BACL</name>
<reference evidence="2" key="2">
    <citation type="journal article" date="2021" name="J Anim Sci Technol">
        <title>Complete genome sequence of Paenibacillus konkukensis sp. nov. SK3146 as a potential probiotic strain.</title>
        <authorList>
            <person name="Jung H.I."/>
            <person name="Park S."/>
            <person name="Niu K.M."/>
            <person name="Lee S.W."/>
            <person name="Kothari D."/>
            <person name="Yi K.J."/>
            <person name="Kim S.K."/>
        </authorList>
    </citation>
    <scope>NUCLEOTIDE SEQUENCE</scope>
    <source>
        <strain evidence="2">SK3146</strain>
    </source>
</reference>
<protein>
    <recommendedName>
        <fullName evidence="1">Copper amine oxidase-like N-terminal domain-containing protein</fullName>
    </recommendedName>
</protein>
<proteinExistence type="predicted"/>
<dbReference type="InterPro" id="IPR012854">
    <property type="entry name" value="Cu_amine_oxidase-like_N"/>
</dbReference>
<accession>A0ABY4RQQ9</accession>
<keyword evidence="3" id="KW-1185">Reference proteome</keyword>
<dbReference type="EMBL" id="CP027059">
    <property type="protein sequence ID" value="UQZ84834.1"/>
    <property type="molecule type" value="Genomic_DNA"/>
</dbReference>
<organism evidence="2 3">
    <name type="scientific">Paenibacillus konkukensis</name>
    <dbReference type="NCBI Taxonomy" id="2020716"/>
    <lineage>
        <taxon>Bacteria</taxon>
        <taxon>Bacillati</taxon>
        <taxon>Bacillota</taxon>
        <taxon>Bacilli</taxon>
        <taxon>Bacillales</taxon>
        <taxon>Paenibacillaceae</taxon>
        <taxon>Paenibacillus</taxon>
    </lineage>
</organism>
<dbReference type="Pfam" id="PF07833">
    <property type="entry name" value="Cu_amine_oxidN1"/>
    <property type="match status" value="1"/>
</dbReference>
<dbReference type="Proteomes" id="UP001057134">
    <property type="component" value="Chromosome"/>
</dbReference>